<comment type="caution">
    <text evidence="3">The sequence shown here is derived from an EMBL/GenBank/DDBJ whole genome shotgun (WGS) entry which is preliminary data.</text>
</comment>
<keyword evidence="4" id="KW-1185">Reference proteome</keyword>
<dbReference type="Proteomes" id="UP001595755">
    <property type="component" value="Unassembled WGS sequence"/>
</dbReference>
<feature type="region of interest" description="Disordered" evidence="1">
    <location>
        <begin position="24"/>
        <end position="139"/>
    </location>
</feature>
<evidence type="ECO:0000256" key="2">
    <source>
        <dbReference type="SAM" id="SignalP"/>
    </source>
</evidence>
<organism evidence="3 4">
    <name type="scientific">Cohnella boryungensis</name>
    <dbReference type="NCBI Taxonomy" id="768479"/>
    <lineage>
        <taxon>Bacteria</taxon>
        <taxon>Bacillati</taxon>
        <taxon>Bacillota</taxon>
        <taxon>Bacilli</taxon>
        <taxon>Bacillales</taxon>
        <taxon>Paenibacillaceae</taxon>
        <taxon>Cohnella</taxon>
    </lineage>
</organism>
<evidence type="ECO:0000256" key="1">
    <source>
        <dbReference type="SAM" id="MobiDB-lite"/>
    </source>
</evidence>
<dbReference type="PROSITE" id="PS51257">
    <property type="entry name" value="PROKAR_LIPOPROTEIN"/>
    <property type="match status" value="1"/>
</dbReference>
<feature type="compositionally biased region" description="Low complexity" evidence="1">
    <location>
        <begin position="61"/>
        <end position="112"/>
    </location>
</feature>
<evidence type="ECO:0008006" key="5">
    <source>
        <dbReference type="Google" id="ProtNLM"/>
    </source>
</evidence>
<proteinExistence type="predicted"/>
<protein>
    <recommendedName>
        <fullName evidence="5">Lipoprotein</fullName>
    </recommendedName>
</protein>
<name>A0ABV8S9Q2_9BACL</name>
<feature type="compositionally biased region" description="Polar residues" evidence="1">
    <location>
        <begin position="113"/>
        <end position="122"/>
    </location>
</feature>
<sequence length="233" mass="24768">MKRSLVLALAAVLWVIAGCGASPSSDRYIETRKSTGEPASTASAEAMPTSTADASGQSDLQASPAQEASPEAEASQEIQEAESPTPTPSPSKSSEAPPKKSAPQKAQEAKQSNASVGKTVTDSIIAKDEKPPEAGALKKPVEQIRSLVKELKQHAENGDAEKIKDISAQIVQGWVDMKGDVNASYPEMTEFLQEKIDSLSELHSAESLDSEALLQLDYELYQAFRQLADKAGL</sequence>
<dbReference type="RefSeq" id="WP_204605155.1">
    <property type="nucleotide sequence ID" value="NZ_JBHSED010000010.1"/>
</dbReference>
<dbReference type="EMBL" id="JBHSED010000010">
    <property type="protein sequence ID" value="MFC4303219.1"/>
    <property type="molecule type" value="Genomic_DNA"/>
</dbReference>
<evidence type="ECO:0000313" key="3">
    <source>
        <dbReference type="EMBL" id="MFC4303219.1"/>
    </source>
</evidence>
<feature type="signal peptide" evidence="2">
    <location>
        <begin position="1"/>
        <end position="21"/>
    </location>
</feature>
<feature type="chain" id="PRO_5045534689" description="Lipoprotein" evidence="2">
    <location>
        <begin position="22"/>
        <end position="233"/>
    </location>
</feature>
<evidence type="ECO:0000313" key="4">
    <source>
        <dbReference type="Proteomes" id="UP001595755"/>
    </source>
</evidence>
<accession>A0ABV8S9Q2</accession>
<feature type="compositionally biased region" description="Polar residues" evidence="1">
    <location>
        <begin position="37"/>
        <end position="60"/>
    </location>
</feature>
<keyword evidence="2" id="KW-0732">Signal</keyword>
<gene>
    <name evidence="3" type="ORF">ACFO1S_07115</name>
</gene>
<reference evidence="4" key="1">
    <citation type="journal article" date="2019" name="Int. J. Syst. Evol. Microbiol.">
        <title>The Global Catalogue of Microorganisms (GCM) 10K type strain sequencing project: providing services to taxonomists for standard genome sequencing and annotation.</title>
        <authorList>
            <consortium name="The Broad Institute Genomics Platform"/>
            <consortium name="The Broad Institute Genome Sequencing Center for Infectious Disease"/>
            <person name="Wu L."/>
            <person name="Ma J."/>
        </authorList>
    </citation>
    <scope>NUCLEOTIDE SEQUENCE [LARGE SCALE GENOMIC DNA]</scope>
    <source>
        <strain evidence="4">CGMCC 4.1641</strain>
    </source>
</reference>